<keyword evidence="2" id="KW-1185">Reference proteome</keyword>
<sequence>MWTCKACNTKIEEDCWETCWNCNCPNNLTKEEFDEVAKLEEDDEDEKLYQCLRCEVTMKWIGKKRFHEGTRAWSFILGDLGELFVNQEHYNVFGCPKCGKIEFFGDVGNESFQEVSEINADMRSPFL</sequence>
<organism evidence="1 2">
    <name type="scientific">Persicirhabdus sediminis</name>
    <dbReference type="NCBI Taxonomy" id="454144"/>
    <lineage>
        <taxon>Bacteria</taxon>
        <taxon>Pseudomonadati</taxon>
        <taxon>Verrucomicrobiota</taxon>
        <taxon>Verrucomicrobiia</taxon>
        <taxon>Verrucomicrobiales</taxon>
        <taxon>Verrucomicrobiaceae</taxon>
        <taxon>Persicirhabdus</taxon>
    </lineage>
</organism>
<reference evidence="1" key="1">
    <citation type="submission" date="2021-01" db="EMBL/GenBank/DDBJ databases">
        <title>Modified the classification status of verrucomicrobia.</title>
        <authorList>
            <person name="Feng X."/>
        </authorList>
    </citation>
    <scope>NUCLEOTIDE SEQUENCE</scope>
    <source>
        <strain evidence="1">_KCTC 22039</strain>
    </source>
</reference>
<evidence type="ECO:0000313" key="1">
    <source>
        <dbReference type="EMBL" id="MBK1790588.1"/>
    </source>
</evidence>
<dbReference type="Proteomes" id="UP000624703">
    <property type="component" value="Unassembled WGS sequence"/>
</dbReference>
<comment type="caution">
    <text evidence="1">The sequence shown here is derived from an EMBL/GenBank/DDBJ whole genome shotgun (WGS) entry which is preliminary data.</text>
</comment>
<evidence type="ECO:0000313" key="2">
    <source>
        <dbReference type="Proteomes" id="UP000624703"/>
    </source>
</evidence>
<name>A0A8J7MDM2_9BACT</name>
<dbReference type="AlphaFoldDB" id="A0A8J7MDM2"/>
<gene>
    <name evidence="1" type="ORF">JIN82_05385</name>
</gene>
<dbReference type="RefSeq" id="WP_200310622.1">
    <property type="nucleotide sequence ID" value="NZ_JAENIM010000023.1"/>
</dbReference>
<protein>
    <submittedName>
        <fullName evidence="1">Uncharacterized protein</fullName>
    </submittedName>
</protein>
<proteinExistence type="predicted"/>
<dbReference type="EMBL" id="JAENIM010000023">
    <property type="protein sequence ID" value="MBK1790588.1"/>
    <property type="molecule type" value="Genomic_DNA"/>
</dbReference>
<accession>A0A8J7MDM2</accession>